<protein>
    <submittedName>
        <fullName evidence="2">Uncharacterized protein</fullName>
    </submittedName>
</protein>
<proteinExistence type="predicted"/>
<evidence type="ECO:0000313" key="3">
    <source>
        <dbReference type="Proteomes" id="UP001515480"/>
    </source>
</evidence>
<name>A0AB34JC58_PRYPA</name>
<dbReference type="AlphaFoldDB" id="A0AB34JC58"/>
<feature type="region of interest" description="Disordered" evidence="1">
    <location>
        <begin position="102"/>
        <end position="121"/>
    </location>
</feature>
<sequence length="146" mass="15411">MVAAMEVYLGVAYTEGVLTGVASEVETVVVKEAVAAGWEVGRAAELEAKEVTLGLEVASMGAVEAEMAELAAKEEVREMEGETQLVLEAGDKAEGAVVKVDVEDNTDEEEGQEGGTEAWQNNPTVTRVALRLSCILESPEVLVRAC</sequence>
<comment type="caution">
    <text evidence="2">The sequence shown here is derived from an EMBL/GenBank/DDBJ whole genome shotgun (WGS) entry which is preliminary data.</text>
</comment>
<gene>
    <name evidence="2" type="ORF">AB1Y20_002999</name>
</gene>
<reference evidence="2 3" key="1">
    <citation type="journal article" date="2024" name="Science">
        <title>Giant polyketide synthase enzymes in the biosynthesis of giant marine polyether toxins.</title>
        <authorList>
            <person name="Fallon T.R."/>
            <person name="Shende V.V."/>
            <person name="Wierzbicki I.H."/>
            <person name="Pendleton A.L."/>
            <person name="Watervoot N.F."/>
            <person name="Auber R.P."/>
            <person name="Gonzalez D.J."/>
            <person name="Wisecaver J.H."/>
            <person name="Moore B.S."/>
        </authorList>
    </citation>
    <scope>NUCLEOTIDE SEQUENCE [LARGE SCALE GENOMIC DNA]</scope>
    <source>
        <strain evidence="2 3">12B1</strain>
    </source>
</reference>
<keyword evidence="3" id="KW-1185">Reference proteome</keyword>
<organism evidence="2 3">
    <name type="scientific">Prymnesium parvum</name>
    <name type="common">Toxic golden alga</name>
    <dbReference type="NCBI Taxonomy" id="97485"/>
    <lineage>
        <taxon>Eukaryota</taxon>
        <taxon>Haptista</taxon>
        <taxon>Haptophyta</taxon>
        <taxon>Prymnesiophyceae</taxon>
        <taxon>Prymnesiales</taxon>
        <taxon>Prymnesiaceae</taxon>
        <taxon>Prymnesium</taxon>
    </lineage>
</organism>
<dbReference type="EMBL" id="JBGBPQ010000010">
    <property type="protein sequence ID" value="KAL1518712.1"/>
    <property type="molecule type" value="Genomic_DNA"/>
</dbReference>
<dbReference type="Proteomes" id="UP001515480">
    <property type="component" value="Unassembled WGS sequence"/>
</dbReference>
<feature type="compositionally biased region" description="Acidic residues" evidence="1">
    <location>
        <begin position="103"/>
        <end position="112"/>
    </location>
</feature>
<accession>A0AB34JC58</accession>
<evidence type="ECO:0000256" key="1">
    <source>
        <dbReference type="SAM" id="MobiDB-lite"/>
    </source>
</evidence>
<evidence type="ECO:0000313" key="2">
    <source>
        <dbReference type="EMBL" id="KAL1518712.1"/>
    </source>
</evidence>